<evidence type="ECO:0000313" key="1">
    <source>
        <dbReference type="EMBL" id="EEE05178.1"/>
    </source>
</evidence>
<organism evidence="1 2">
    <name type="scientific">Burkholderia multivorans CGD2</name>
    <dbReference type="NCBI Taxonomy" id="513052"/>
    <lineage>
        <taxon>Bacteria</taxon>
        <taxon>Pseudomonadati</taxon>
        <taxon>Pseudomonadota</taxon>
        <taxon>Betaproteobacteria</taxon>
        <taxon>Burkholderiales</taxon>
        <taxon>Burkholderiaceae</taxon>
        <taxon>Burkholderia</taxon>
        <taxon>Burkholderia cepacia complex</taxon>
    </lineage>
</organism>
<proteinExistence type="predicted"/>
<gene>
    <name evidence="1" type="ORF">BURMUCGD2_0443</name>
</gene>
<accession>B9BW06</accession>
<name>B9BW06_9BURK</name>
<sequence>MLLLGFFAPEHIADDAFGRRFAAPPSVLCQCLRFINRFTQ</sequence>
<evidence type="ECO:0000313" key="2">
    <source>
        <dbReference type="Proteomes" id="UP000004535"/>
    </source>
</evidence>
<dbReference type="Proteomes" id="UP000004535">
    <property type="component" value="Unassembled WGS sequence"/>
</dbReference>
<reference evidence="1 2" key="1">
    <citation type="journal article" date="2012" name="J. Bacteriol.">
        <title>Draft Genome Sequence Determination for Cystic Fibrosis and Chronic Granulomatous Disease Burkholderia multivorans Isolates.</title>
        <authorList>
            <person name="Varga J.J."/>
            <person name="Losada L."/>
            <person name="Zelazny A.M."/>
            <person name="Brinkac L."/>
            <person name="Harkins D."/>
            <person name="Radune D."/>
            <person name="Hostetler J."/>
            <person name="Sampaio E.P."/>
            <person name="Ronning C.M."/>
            <person name="Nierman W.C."/>
            <person name="Greenberg D.E."/>
            <person name="Holland S.M."/>
            <person name="Goldberg J.B."/>
        </authorList>
    </citation>
    <scope>NUCLEOTIDE SEQUENCE [LARGE SCALE GENOMIC DNA]</scope>
    <source>
        <strain evidence="1 2">CGD2</strain>
    </source>
</reference>
<dbReference type="AlphaFoldDB" id="B9BW06"/>
<comment type="caution">
    <text evidence="1">The sequence shown here is derived from an EMBL/GenBank/DDBJ whole genome shotgun (WGS) entry which is preliminary data.</text>
</comment>
<dbReference type="EMBL" id="ACFC01000011">
    <property type="protein sequence ID" value="EEE05178.1"/>
    <property type="molecule type" value="Genomic_DNA"/>
</dbReference>
<protein>
    <submittedName>
        <fullName evidence="1">Uncharacterized protein</fullName>
    </submittedName>
</protein>